<proteinExistence type="predicted"/>
<evidence type="ECO:0000313" key="3">
    <source>
        <dbReference type="EMBL" id="GAA1859401.1"/>
    </source>
</evidence>
<keyword evidence="4" id="KW-1185">Reference proteome</keyword>
<evidence type="ECO:0000256" key="1">
    <source>
        <dbReference type="PROSITE-ProRule" id="PRU00409"/>
    </source>
</evidence>
<feature type="domain" description="ATP-grasp" evidence="2">
    <location>
        <begin position="515"/>
        <end position="551"/>
    </location>
</feature>
<gene>
    <name evidence="3" type="ORF">GCM10009836_44530</name>
</gene>
<dbReference type="PANTHER" id="PTHR42793">
    <property type="entry name" value="COA BINDING DOMAIN CONTAINING PROTEIN"/>
    <property type="match status" value="1"/>
</dbReference>
<name>A0ABN2NAW7_9PSEU</name>
<dbReference type="PANTHER" id="PTHR42793:SF1">
    <property type="entry name" value="PEPTIDYL-LYSINE N-ACETYLTRANSFERASE PATZ"/>
    <property type="match status" value="1"/>
</dbReference>
<dbReference type="InterPro" id="IPR011761">
    <property type="entry name" value="ATP-grasp"/>
</dbReference>
<dbReference type="Pfam" id="PF13549">
    <property type="entry name" value="ATP-grasp_5"/>
    <property type="match status" value="1"/>
</dbReference>
<dbReference type="Gene3D" id="3.30.1490.20">
    <property type="entry name" value="ATP-grasp fold, A domain"/>
    <property type="match status" value="1"/>
</dbReference>
<dbReference type="SUPFAM" id="SSF51735">
    <property type="entry name" value="NAD(P)-binding Rossmann-fold domains"/>
    <property type="match status" value="1"/>
</dbReference>
<sequence length="724" mass="75626">MSELRSGLSAARLRAFFDPASVALVGASDRNDMSRQVDVNLRMHGYDRPVYYVNARAESVHGRPTVSSLSAAGGPVDLAFVLFGGDRVIEVAREAAAIGTKNLVVLSSGFDEVGEDGGRRQAELVEIARANDMLILGPNTIGFANLNDGVVLYGTQNDSPIKRGCVGVATQSGVLLSQTVRNLAASGVGMSVLAAVANESVIALHHMIDYFVDDEATKVIALFMETTRDAAGFRRAARRALEAGKPIVVLTGARTTVTADTAASHTGALVGDQRVREAMFDDLGIIMVTCLEDFYATTALLANYGPLHGRRVAFTSVSGGLCELFADRALEVGLTFPQFTAETQAELRKILPPFAATKNPLDYTGVAQSNRAFVADVLRVITADRNIDMVVYGDPKLEIVAAPDQLDGDEPGDVTAHPMYAVAEAVGAAVKASPIPVLAATTTYGAPHPLNAVMAERTGKGFEIGGSEHGPFALERAVWWTERRQRLLASAPGVIGSVPGLSVSPGSSLGESAVLDLLGAAGVATVPWALCSSRDDVVEAAEMFGHPVVVKIASPDIAHKSRIGGVVLDVQDGAAAAAAFDAVMQAARSAQPGAAFDGALVMPMRSGGLELIVGAKRDPTWGLVLVVGFGGVWTEVLADTAVLALPTTPERVIDKLRGLRGAGLFDGGHGRRPVDLEALAAQIVRVGDLAAALGAPLGSLDVNPMRVDGQVVEALDGLITWRKP</sequence>
<protein>
    <submittedName>
        <fullName evidence="3">Acetate--CoA ligase family protein</fullName>
    </submittedName>
</protein>
<keyword evidence="1" id="KW-0067">ATP-binding</keyword>
<dbReference type="SUPFAM" id="SSF52210">
    <property type="entry name" value="Succinyl-CoA synthetase domains"/>
    <property type="match status" value="2"/>
</dbReference>
<dbReference type="InterPro" id="IPR036291">
    <property type="entry name" value="NAD(P)-bd_dom_sf"/>
</dbReference>
<keyword evidence="3" id="KW-0436">Ligase</keyword>
<organism evidence="3 4">
    <name type="scientific">Pseudonocardia ailaonensis</name>
    <dbReference type="NCBI Taxonomy" id="367279"/>
    <lineage>
        <taxon>Bacteria</taxon>
        <taxon>Bacillati</taxon>
        <taxon>Actinomycetota</taxon>
        <taxon>Actinomycetes</taxon>
        <taxon>Pseudonocardiales</taxon>
        <taxon>Pseudonocardiaceae</taxon>
        <taxon>Pseudonocardia</taxon>
    </lineage>
</organism>
<dbReference type="Pfam" id="PF13607">
    <property type="entry name" value="Succ_CoA_lig"/>
    <property type="match status" value="1"/>
</dbReference>
<dbReference type="Pfam" id="PF13380">
    <property type="entry name" value="CoA_binding_2"/>
    <property type="match status" value="1"/>
</dbReference>
<dbReference type="Gene3D" id="3.40.50.720">
    <property type="entry name" value="NAD(P)-binding Rossmann-like Domain"/>
    <property type="match status" value="1"/>
</dbReference>
<dbReference type="InterPro" id="IPR013815">
    <property type="entry name" value="ATP_grasp_subdomain_1"/>
</dbReference>
<dbReference type="Gene3D" id="3.30.470.20">
    <property type="entry name" value="ATP-grasp fold, B domain"/>
    <property type="match status" value="1"/>
</dbReference>
<accession>A0ABN2NAW7</accession>
<dbReference type="SUPFAM" id="SSF56059">
    <property type="entry name" value="Glutathione synthetase ATP-binding domain-like"/>
    <property type="match status" value="1"/>
</dbReference>
<comment type="caution">
    <text evidence="3">The sequence shown here is derived from an EMBL/GenBank/DDBJ whole genome shotgun (WGS) entry which is preliminary data.</text>
</comment>
<dbReference type="PROSITE" id="PS50975">
    <property type="entry name" value="ATP_GRASP"/>
    <property type="match status" value="1"/>
</dbReference>
<dbReference type="InterPro" id="IPR016102">
    <property type="entry name" value="Succinyl-CoA_synth-like"/>
</dbReference>
<keyword evidence="1" id="KW-0547">Nucleotide-binding</keyword>
<dbReference type="GO" id="GO:0016874">
    <property type="term" value="F:ligase activity"/>
    <property type="evidence" value="ECO:0007669"/>
    <property type="project" value="UniProtKB-KW"/>
</dbReference>
<dbReference type="Gene3D" id="3.40.50.261">
    <property type="entry name" value="Succinyl-CoA synthetase domains"/>
    <property type="match status" value="2"/>
</dbReference>
<evidence type="ECO:0000259" key="2">
    <source>
        <dbReference type="PROSITE" id="PS50975"/>
    </source>
</evidence>
<dbReference type="SMART" id="SM00881">
    <property type="entry name" value="CoA_binding"/>
    <property type="match status" value="1"/>
</dbReference>
<evidence type="ECO:0000313" key="4">
    <source>
        <dbReference type="Proteomes" id="UP001500449"/>
    </source>
</evidence>
<dbReference type="InterPro" id="IPR003781">
    <property type="entry name" value="CoA-bd"/>
</dbReference>
<dbReference type="EMBL" id="BAAAQK010000017">
    <property type="protein sequence ID" value="GAA1859401.1"/>
    <property type="molecule type" value="Genomic_DNA"/>
</dbReference>
<reference evidence="3 4" key="1">
    <citation type="journal article" date="2019" name="Int. J. Syst. Evol. Microbiol.">
        <title>The Global Catalogue of Microorganisms (GCM) 10K type strain sequencing project: providing services to taxonomists for standard genome sequencing and annotation.</title>
        <authorList>
            <consortium name="The Broad Institute Genomics Platform"/>
            <consortium name="The Broad Institute Genome Sequencing Center for Infectious Disease"/>
            <person name="Wu L."/>
            <person name="Ma J."/>
        </authorList>
    </citation>
    <scope>NUCLEOTIDE SEQUENCE [LARGE SCALE GENOMIC DNA]</scope>
    <source>
        <strain evidence="3 4">JCM 16009</strain>
    </source>
</reference>
<dbReference type="InterPro" id="IPR032875">
    <property type="entry name" value="Succ_CoA_lig_flav_dom"/>
</dbReference>
<dbReference type="RefSeq" id="WP_344420274.1">
    <property type="nucleotide sequence ID" value="NZ_BAAAQK010000017.1"/>
</dbReference>
<dbReference type="Proteomes" id="UP001500449">
    <property type="component" value="Unassembled WGS sequence"/>
</dbReference>